<dbReference type="Proteomes" id="UP001206572">
    <property type="component" value="Unassembled WGS sequence"/>
</dbReference>
<proteinExistence type="predicted"/>
<dbReference type="EMBL" id="JANUHA010000012">
    <property type="protein sequence ID" value="MCS0598008.1"/>
    <property type="molecule type" value="Genomic_DNA"/>
</dbReference>
<protein>
    <submittedName>
        <fullName evidence="2">Uncharacterized protein</fullName>
    </submittedName>
</protein>
<evidence type="ECO:0000313" key="2">
    <source>
        <dbReference type="EMBL" id="MCS0598008.1"/>
    </source>
</evidence>
<feature type="chain" id="PRO_5046585297" evidence="1">
    <location>
        <begin position="22"/>
        <end position="152"/>
    </location>
</feature>
<reference evidence="2 3" key="1">
    <citation type="submission" date="2022-08" db="EMBL/GenBank/DDBJ databases">
        <title>Reclassification of Massilia species as members of the genera Telluria, Duganella, Pseudoduganella, Mokoshia gen. nov. and Zemynaea gen. nov. using orthogonal and non-orthogonal genome-based approaches.</title>
        <authorList>
            <person name="Bowman J.P."/>
        </authorList>
    </citation>
    <scope>NUCLEOTIDE SEQUENCE [LARGE SCALE GENOMIC DNA]</scope>
    <source>
        <strain evidence="2 3">JCM 31661</strain>
    </source>
</reference>
<organism evidence="2 3">
    <name type="scientific">Massilia agri</name>
    <dbReference type="NCBI Taxonomy" id="1886785"/>
    <lineage>
        <taxon>Bacteria</taxon>
        <taxon>Pseudomonadati</taxon>
        <taxon>Pseudomonadota</taxon>
        <taxon>Betaproteobacteria</taxon>
        <taxon>Burkholderiales</taxon>
        <taxon>Oxalobacteraceae</taxon>
        <taxon>Telluria group</taxon>
        <taxon>Massilia</taxon>
    </lineage>
</organism>
<dbReference type="RefSeq" id="WP_258829026.1">
    <property type="nucleotide sequence ID" value="NZ_JANUHA010000012.1"/>
</dbReference>
<comment type="caution">
    <text evidence="2">The sequence shown here is derived from an EMBL/GenBank/DDBJ whole genome shotgun (WGS) entry which is preliminary data.</text>
</comment>
<keyword evidence="3" id="KW-1185">Reference proteome</keyword>
<name>A0ABT2AQN4_9BURK</name>
<sequence>MTILRKTIAILSFSLCAGAHAGTPDDHFVLSPALIQKVKAANAALEKADLPEQTEEEEKEDDKYRKNGELPVERFILSVEKRPVARSIVTKHGLSPKEYGLASYALIDASLYLAHEAMAGKAEAAKMQARLTREQQANIALVRKLGPVAAFK</sequence>
<keyword evidence="1" id="KW-0732">Signal</keyword>
<accession>A0ABT2AQN4</accession>
<evidence type="ECO:0000313" key="3">
    <source>
        <dbReference type="Proteomes" id="UP001206572"/>
    </source>
</evidence>
<feature type="signal peptide" evidence="1">
    <location>
        <begin position="1"/>
        <end position="21"/>
    </location>
</feature>
<gene>
    <name evidence="2" type="ORF">NX780_16795</name>
</gene>
<evidence type="ECO:0000256" key="1">
    <source>
        <dbReference type="SAM" id="SignalP"/>
    </source>
</evidence>